<evidence type="ECO:0000256" key="6">
    <source>
        <dbReference type="SAM" id="Phobius"/>
    </source>
</evidence>
<proteinExistence type="inferred from homology"/>
<evidence type="ECO:0000256" key="1">
    <source>
        <dbReference type="ARBA" id="ARBA00004141"/>
    </source>
</evidence>
<dbReference type="InterPro" id="IPR052864">
    <property type="entry name" value="Chloroplast_FAD_CarF"/>
</dbReference>
<evidence type="ECO:0000256" key="2">
    <source>
        <dbReference type="ARBA" id="ARBA00007620"/>
    </source>
</evidence>
<feature type="domain" description="Lipid desaturase" evidence="7">
    <location>
        <begin position="64"/>
        <end position="232"/>
    </location>
</feature>
<dbReference type="PANTHER" id="PTHR48140">
    <property type="entry name" value="FATTY ACID DESATURASE 4, CHLOROPLASTIC-RELATED"/>
    <property type="match status" value="1"/>
</dbReference>
<comment type="subcellular location">
    <subcellularLocation>
        <location evidence="1">Membrane</location>
        <topology evidence="1">Multi-pass membrane protein</topology>
    </subcellularLocation>
</comment>
<evidence type="ECO:0000313" key="8">
    <source>
        <dbReference type="EMBL" id="KAG8365078.1"/>
    </source>
</evidence>
<dbReference type="AlphaFoldDB" id="A0AAV6WDK5"/>
<gene>
    <name evidence="8" type="ORF">BUALT_Bualt18G0066800</name>
</gene>
<name>A0AAV6WDK5_9LAMI</name>
<accession>A0AAV6WDK5</accession>
<comment type="caution">
    <text evidence="8">The sequence shown here is derived from an EMBL/GenBank/DDBJ whole genome shotgun (WGS) entry which is preliminary data.</text>
</comment>
<evidence type="ECO:0000313" key="9">
    <source>
        <dbReference type="Proteomes" id="UP000826271"/>
    </source>
</evidence>
<keyword evidence="4 6" id="KW-1133">Transmembrane helix</keyword>
<evidence type="ECO:0000259" key="7">
    <source>
        <dbReference type="Pfam" id="PF10520"/>
    </source>
</evidence>
<dbReference type="Proteomes" id="UP000826271">
    <property type="component" value="Unassembled WGS sequence"/>
</dbReference>
<evidence type="ECO:0000256" key="4">
    <source>
        <dbReference type="ARBA" id="ARBA00022989"/>
    </source>
</evidence>
<dbReference type="PANTHER" id="PTHR48140:SF1">
    <property type="entry name" value="FATTY ACID DESATURASE 4, CHLOROPLASTIC-RELATED"/>
    <property type="match status" value="1"/>
</dbReference>
<reference evidence="8" key="1">
    <citation type="submission" date="2019-10" db="EMBL/GenBank/DDBJ databases">
        <authorList>
            <person name="Zhang R."/>
            <person name="Pan Y."/>
            <person name="Wang J."/>
            <person name="Ma R."/>
            <person name="Yu S."/>
        </authorList>
    </citation>
    <scope>NUCLEOTIDE SEQUENCE</scope>
    <source>
        <strain evidence="8">LA-IB0</strain>
        <tissue evidence="8">Leaf</tissue>
    </source>
</reference>
<dbReference type="Pfam" id="PF10520">
    <property type="entry name" value="Lipid_desat"/>
    <property type="match status" value="1"/>
</dbReference>
<comment type="similarity">
    <text evidence="2">Belongs to the fatty acid desaturase CarF family.</text>
</comment>
<feature type="transmembrane region" description="Helical" evidence="6">
    <location>
        <begin position="137"/>
        <end position="155"/>
    </location>
</feature>
<dbReference type="GO" id="GO:0016020">
    <property type="term" value="C:membrane"/>
    <property type="evidence" value="ECO:0007669"/>
    <property type="project" value="UniProtKB-SubCell"/>
</dbReference>
<sequence length="237" mass="26168">MVHHQHDESWYKSTWVHRAWFASGCTTVLISLAKSMLITISGAGASTTTPLTWLRLAFAVLLGYVLADLVSGVYHWAMDNYGSPETPVIGSIIYTFVDHHQHPMELNKCDTAALLYQAAGVATAVFLPVNICSNDPVLLAFVGVLSGFGIFNIKFHTWAHTPKRKLPPLVAALQDAGIIVPWSQHGAHHRPPLNTNYCSVSGICNRVLDKYKVFMAMEVVLFRVTGVRPRSWAEPDS</sequence>
<keyword evidence="5 6" id="KW-0472">Membrane</keyword>
<keyword evidence="3 6" id="KW-0812">Transmembrane</keyword>
<evidence type="ECO:0000256" key="5">
    <source>
        <dbReference type="ARBA" id="ARBA00023136"/>
    </source>
</evidence>
<dbReference type="EMBL" id="WHWC01000018">
    <property type="protein sequence ID" value="KAG8365078.1"/>
    <property type="molecule type" value="Genomic_DNA"/>
</dbReference>
<protein>
    <recommendedName>
        <fullName evidence="7">Lipid desaturase domain-containing protein</fullName>
    </recommendedName>
</protein>
<feature type="transmembrane region" description="Helical" evidence="6">
    <location>
        <begin position="20"/>
        <end position="44"/>
    </location>
</feature>
<organism evidence="8 9">
    <name type="scientific">Buddleja alternifolia</name>
    <dbReference type="NCBI Taxonomy" id="168488"/>
    <lineage>
        <taxon>Eukaryota</taxon>
        <taxon>Viridiplantae</taxon>
        <taxon>Streptophyta</taxon>
        <taxon>Embryophyta</taxon>
        <taxon>Tracheophyta</taxon>
        <taxon>Spermatophyta</taxon>
        <taxon>Magnoliopsida</taxon>
        <taxon>eudicotyledons</taxon>
        <taxon>Gunneridae</taxon>
        <taxon>Pentapetalae</taxon>
        <taxon>asterids</taxon>
        <taxon>lamiids</taxon>
        <taxon>Lamiales</taxon>
        <taxon>Scrophulariaceae</taxon>
        <taxon>Buddlejeae</taxon>
        <taxon>Buddleja</taxon>
    </lineage>
</organism>
<dbReference type="InterPro" id="IPR019547">
    <property type="entry name" value="Lipid_desat"/>
</dbReference>
<keyword evidence="9" id="KW-1185">Reference proteome</keyword>
<evidence type="ECO:0000256" key="3">
    <source>
        <dbReference type="ARBA" id="ARBA00022692"/>
    </source>
</evidence>
<feature type="transmembrane region" description="Helical" evidence="6">
    <location>
        <begin position="56"/>
        <end position="77"/>
    </location>
</feature>